<evidence type="ECO:0000256" key="5">
    <source>
        <dbReference type="ARBA" id="ARBA00022801"/>
    </source>
</evidence>
<evidence type="ECO:0000256" key="16">
    <source>
        <dbReference type="SAM" id="MobiDB-lite"/>
    </source>
</evidence>
<dbReference type="InterPro" id="IPR027417">
    <property type="entry name" value="P-loop_NTPase"/>
</dbReference>
<dbReference type="EMBL" id="VFOM01000001">
    <property type="protein sequence ID" value="TQL47384.1"/>
    <property type="molecule type" value="Genomic_DNA"/>
</dbReference>
<dbReference type="Gene3D" id="3.90.320.10">
    <property type="match status" value="1"/>
</dbReference>
<comment type="caution">
    <text evidence="19">The sequence shown here is derived from an EMBL/GenBank/DDBJ whole genome shotgun (WGS) entry which is preliminary data.</text>
</comment>
<dbReference type="InterPro" id="IPR014016">
    <property type="entry name" value="UvrD-like_ATP-bd"/>
</dbReference>
<keyword evidence="2" id="KW-0540">Nuclease</keyword>
<proteinExistence type="inferred from homology"/>
<evidence type="ECO:0000256" key="6">
    <source>
        <dbReference type="ARBA" id="ARBA00022806"/>
    </source>
</evidence>
<dbReference type="GO" id="GO:0033202">
    <property type="term" value="C:DNA helicase complex"/>
    <property type="evidence" value="ECO:0007669"/>
    <property type="project" value="TreeGrafter"/>
</dbReference>
<feature type="domain" description="UvrD-like helicase C-terminal" evidence="18">
    <location>
        <begin position="329"/>
        <end position="627"/>
    </location>
</feature>
<dbReference type="Gene3D" id="1.10.10.160">
    <property type="match status" value="1"/>
</dbReference>
<keyword evidence="3 15" id="KW-0547">Nucleotide-binding</keyword>
<dbReference type="GO" id="GO:0000725">
    <property type="term" value="P:recombinational repair"/>
    <property type="evidence" value="ECO:0007669"/>
    <property type="project" value="TreeGrafter"/>
</dbReference>
<accession>A0A542YHD4</accession>
<evidence type="ECO:0000313" key="20">
    <source>
        <dbReference type="Proteomes" id="UP000317998"/>
    </source>
</evidence>
<evidence type="ECO:0000256" key="9">
    <source>
        <dbReference type="ARBA" id="ARBA00023125"/>
    </source>
</evidence>
<feature type="domain" description="UvrD-like helicase ATP-binding" evidence="17">
    <location>
        <begin position="26"/>
        <end position="324"/>
    </location>
</feature>
<keyword evidence="8 15" id="KW-0067">ATP-binding</keyword>
<dbReference type="GO" id="GO:0003677">
    <property type="term" value="F:DNA binding"/>
    <property type="evidence" value="ECO:0007669"/>
    <property type="project" value="UniProtKB-KW"/>
</dbReference>
<keyword evidence="10" id="KW-0234">DNA repair</keyword>
<dbReference type="Proteomes" id="UP000317998">
    <property type="component" value="Unassembled WGS sequence"/>
</dbReference>
<dbReference type="PROSITE" id="PS51198">
    <property type="entry name" value="UVRD_HELICASE_ATP_BIND"/>
    <property type="match status" value="1"/>
</dbReference>
<name>A0A542YHD4_9MICO</name>
<dbReference type="InterPro" id="IPR000212">
    <property type="entry name" value="DNA_helicase_UvrD/REP"/>
</dbReference>
<evidence type="ECO:0000256" key="1">
    <source>
        <dbReference type="ARBA" id="ARBA00009922"/>
    </source>
</evidence>
<dbReference type="GO" id="GO:0004527">
    <property type="term" value="F:exonuclease activity"/>
    <property type="evidence" value="ECO:0007669"/>
    <property type="project" value="UniProtKB-KW"/>
</dbReference>
<comment type="catalytic activity">
    <reaction evidence="12">
        <text>Couples ATP hydrolysis with the unwinding of duplex DNA by translocating in the 3'-5' direction.</text>
        <dbReference type="EC" id="5.6.2.4"/>
    </reaction>
</comment>
<evidence type="ECO:0000256" key="2">
    <source>
        <dbReference type="ARBA" id="ARBA00022722"/>
    </source>
</evidence>
<organism evidence="19 20">
    <name type="scientific">Homoserinimonas aerilata</name>
    <dbReference type="NCBI Taxonomy" id="1162970"/>
    <lineage>
        <taxon>Bacteria</taxon>
        <taxon>Bacillati</taxon>
        <taxon>Actinomycetota</taxon>
        <taxon>Actinomycetes</taxon>
        <taxon>Micrococcales</taxon>
        <taxon>Microbacteriaceae</taxon>
        <taxon>Homoserinimonas</taxon>
    </lineage>
</organism>
<evidence type="ECO:0000256" key="14">
    <source>
        <dbReference type="ARBA" id="ARBA00048988"/>
    </source>
</evidence>
<dbReference type="SUPFAM" id="SSF52540">
    <property type="entry name" value="P-loop containing nucleoside triphosphate hydrolases"/>
    <property type="match status" value="1"/>
</dbReference>
<dbReference type="AlphaFoldDB" id="A0A542YHD4"/>
<dbReference type="InterPro" id="IPR011604">
    <property type="entry name" value="PDDEXK-like_dom_sf"/>
</dbReference>
<evidence type="ECO:0000259" key="18">
    <source>
        <dbReference type="PROSITE" id="PS51217"/>
    </source>
</evidence>
<dbReference type="InterPro" id="IPR038726">
    <property type="entry name" value="PDDEXK_AddAB-type"/>
</dbReference>
<evidence type="ECO:0000256" key="11">
    <source>
        <dbReference type="ARBA" id="ARBA00023235"/>
    </source>
</evidence>
<evidence type="ECO:0000259" key="17">
    <source>
        <dbReference type="PROSITE" id="PS51198"/>
    </source>
</evidence>
<reference evidence="19 20" key="1">
    <citation type="submission" date="2019-06" db="EMBL/GenBank/DDBJ databases">
        <title>Sequencing the genomes of 1000 actinobacteria strains.</title>
        <authorList>
            <person name="Klenk H.-P."/>
        </authorList>
    </citation>
    <scope>NUCLEOTIDE SEQUENCE [LARGE SCALE GENOMIC DNA]</scope>
    <source>
        <strain evidence="19 20">DSM 26477</strain>
    </source>
</reference>
<keyword evidence="5 15" id="KW-0378">Hydrolase</keyword>
<dbReference type="InterPro" id="IPR011335">
    <property type="entry name" value="Restrct_endonuc-II-like"/>
</dbReference>
<evidence type="ECO:0000256" key="3">
    <source>
        <dbReference type="ARBA" id="ARBA00022741"/>
    </source>
</evidence>
<keyword evidence="20" id="KW-1185">Reference proteome</keyword>
<evidence type="ECO:0000256" key="15">
    <source>
        <dbReference type="PROSITE-ProRule" id="PRU00560"/>
    </source>
</evidence>
<feature type="compositionally biased region" description="Basic and acidic residues" evidence="16">
    <location>
        <begin position="1064"/>
        <end position="1073"/>
    </location>
</feature>
<dbReference type="Gene3D" id="1.10.486.10">
    <property type="entry name" value="PCRA, domain 4"/>
    <property type="match status" value="1"/>
</dbReference>
<evidence type="ECO:0000256" key="8">
    <source>
        <dbReference type="ARBA" id="ARBA00022840"/>
    </source>
</evidence>
<dbReference type="PANTHER" id="PTHR11070">
    <property type="entry name" value="UVRD / RECB / PCRA DNA HELICASE FAMILY MEMBER"/>
    <property type="match status" value="1"/>
</dbReference>
<comment type="catalytic activity">
    <reaction evidence="14">
        <text>ATP + H2O = ADP + phosphate + H(+)</text>
        <dbReference type="Rhea" id="RHEA:13065"/>
        <dbReference type="ChEBI" id="CHEBI:15377"/>
        <dbReference type="ChEBI" id="CHEBI:15378"/>
        <dbReference type="ChEBI" id="CHEBI:30616"/>
        <dbReference type="ChEBI" id="CHEBI:43474"/>
        <dbReference type="ChEBI" id="CHEBI:456216"/>
        <dbReference type="EC" id="5.6.2.4"/>
    </reaction>
</comment>
<keyword evidence="9" id="KW-0238">DNA-binding</keyword>
<dbReference type="SUPFAM" id="SSF52980">
    <property type="entry name" value="Restriction endonuclease-like"/>
    <property type="match status" value="1"/>
</dbReference>
<keyword evidence="11" id="KW-0413">Isomerase</keyword>
<feature type="region of interest" description="Disordered" evidence="16">
    <location>
        <begin position="1052"/>
        <end position="1073"/>
    </location>
</feature>
<comment type="similarity">
    <text evidence="1">Belongs to the helicase family. UvrD subfamily.</text>
</comment>
<dbReference type="PROSITE" id="PS51217">
    <property type="entry name" value="UVRD_HELICASE_CTER"/>
    <property type="match status" value="1"/>
</dbReference>
<dbReference type="Pfam" id="PF00580">
    <property type="entry name" value="UvrD-helicase"/>
    <property type="match status" value="1"/>
</dbReference>
<dbReference type="Gene3D" id="3.40.50.300">
    <property type="entry name" value="P-loop containing nucleotide triphosphate hydrolases"/>
    <property type="match status" value="2"/>
</dbReference>
<evidence type="ECO:0000256" key="7">
    <source>
        <dbReference type="ARBA" id="ARBA00022839"/>
    </source>
</evidence>
<dbReference type="PANTHER" id="PTHR11070:SF59">
    <property type="entry name" value="DNA 3'-5' HELICASE"/>
    <property type="match status" value="1"/>
</dbReference>
<evidence type="ECO:0000313" key="19">
    <source>
        <dbReference type="EMBL" id="TQL47384.1"/>
    </source>
</evidence>
<sequence>MSVPAASLVGMTDEGGIGPSGGVAVTLDPSQRAVLELPAGASAAVLGAPGTGKTTTLVELLADRVLRQGWSTDEVLVLTTSRVTATRLRDRLALRLARPTTGPLARTVNSLAFDIVGRAARAAGVPSPRLITGGEQDADLAGLLAGHEEDGSGPLWPEHLGPEVRRLRGFRTELRELMMRATEYGVAPERLRELGVAHDRPEWVAAGDFMAEYDDVLGLSRPSQLDSAELVARALALLGRDEAGELVSRLRLVVVDDFQEATESVVSLLRALAARGVAVVAFGDPDIAANAFRGGEPDALGTLAIQLGVPGVQTVTLSTAHRQGPALRQFTSRVTERVGTAAAGSQRRAAAGAADAEEPIVLVKAHSPAREWASLARMLRKHHLSGGVPFGDMAVVVRSGAQVPGLARALALAEVPTRTSAGRRALREDHAARALLTVVDVGMGRTDLSAELATQLLLGPFGGLDRLTLRRLRLALRAEEFAGDGNRSADELVVEALAAPGRFATIDHRVARRAERLATTLAAVRRLADEGGTIEELLWLAWDSSGLAKEWSEQSLSAGIAAAEANRNLDGIVALFSSAKRFVERLPGSAARVFLEEVLEADVPEDSLSPQSHGDAVLVTTPSGVVGLEFAVVAVAALQEGAWPNMRIRGSLLGPQQLVRAVTGIDTETLDERRLVRDDELRMFALAVSRARTQVILTAADNDDEAASVLFELVPGDVAPTDTSTLAPLSLRGLTGRLRRELARAAGSHEGWAREEEVAAASGLAHLAAERVPGADPDDWHGLLEPSSTGPLFGDDEQVPVSPSKLEAFEDSPVDWFIESIAGTEPSTAMGLGTIIHWAMETATDPSVDTVWRAIESRWQELLFEAPWVAEHQKVIARRLAAAVAEYLGDFERDGKTLVGAESRFSLDIERARVNGSIDRVERAPDGSIVIVDLKTGRPITAAKEIDAHPQLGVYQLAYAQGILDEVLAELGEHRPGGAKLVFVKEGIRGKSYREGVQAPLTPEQLDGFRDRIRAAATGMAAAAYEGRIDIDQWGGFGTATRKLHRVSPVSAVDGAHRTAGQAEEQHEEGAGA</sequence>
<evidence type="ECO:0000256" key="12">
    <source>
        <dbReference type="ARBA" id="ARBA00034617"/>
    </source>
</evidence>
<dbReference type="EC" id="5.6.2.4" evidence="13"/>
<evidence type="ECO:0000256" key="10">
    <source>
        <dbReference type="ARBA" id="ARBA00023204"/>
    </source>
</evidence>
<keyword evidence="4" id="KW-0227">DNA damage</keyword>
<gene>
    <name evidence="19" type="ORF">FB562_0441</name>
</gene>
<feature type="binding site" evidence="15">
    <location>
        <begin position="47"/>
        <end position="54"/>
    </location>
    <ligand>
        <name>ATP</name>
        <dbReference type="ChEBI" id="CHEBI:30616"/>
    </ligand>
</feature>
<dbReference type="Pfam" id="PF12705">
    <property type="entry name" value="PDDEXK_1"/>
    <property type="match status" value="1"/>
</dbReference>
<evidence type="ECO:0000256" key="13">
    <source>
        <dbReference type="ARBA" id="ARBA00034808"/>
    </source>
</evidence>
<dbReference type="GO" id="GO:0005829">
    <property type="term" value="C:cytosol"/>
    <property type="evidence" value="ECO:0007669"/>
    <property type="project" value="TreeGrafter"/>
</dbReference>
<keyword evidence="7" id="KW-0269">Exonuclease</keyword>
<dbReference type="GO" id="GO:0043138">
    <property type="term" value="F:3'-5' DNA helicase activity"/>
    <property type="evidence" value="ECO:0007669"/>
    <property type="project" value="UniProtKB-EC"/>
</dbReference>
<dbReference type="InterPro" id="IPR014017">
    <property type="entry name" value="DNA_helicase_UvrD-like_C"/>
</dbReference>
<dbReference type="InterPro" id="IPR013986">
    <property type="entry name" value="DExx_box_DNA_helicase_dom_sf"/>
</dbReference>
<keyword evidence="6 15" id="KW-0347">Helicase</keyword>
<feature type="region of interest" description="Disordered" evidence="16">
    <location>
        <begin position="775"/>
        <end position="797"/>
    </location>
</feature>
<dbReference type="GO" id="GO:0005524">
    <property type="term" value="F:ATP binding"/>
    <property type="evidence" value="ECO:0007669"/>
    <property type="project" value="UniProtKB-UniRule"/>
</dbReference>
<evidence type="ECO:0000256" key="4">
    <source>
        <dbReference type="ARBA" id="ARBA00022763"/>
    </source>
</evidence>
<protein>
    <recommendedName>
        <fullName evidence="13">DNA 3'-5' helicase</fullName>
        <ecNumber evidence="13">5.6.2.4</ecNumber>
    </recommendedName>
</protein>